<feature type="active site" description="Charge relay system; for autoendoproteolytic cleavage activity" evidence="12">
    <location>
        <position position="86"/>
    </location>
</feature>
<dbReference type="UniPathway" id="UPA00558">
    <property type="reaction ID" value="UER00616"/>
</dbReference>
<proteinExistence type="inferred from homology"/>
<feature type="chain" id="PRO_5023418718" description="Phosphatidylserine decarboxylase alpha chain" evidence="12">
    <location>
        <begin position="246"/>
        <end position="285"/>
    </location>
</feature>
<comment type="catalytic activity">
    <reaction evidence="12">
        <text>a 1,2-diacyl-sn-glycero-3-phospho-L-serine + H(+) = a 1,2-diacyl-sn-glycero-3-phosphoethanolamine + CO2</text>
        <dbReference type="Rhea" id="RHEA:20828"/>
        <dbReference type="ChEBI" id="CHEBI:15378"/>
        <dbReference type="ChEBI" id="CHEBI:16526"/>
        <dbReference type="ChEBI" id="CHEBI:57262"/>
        <dbReference type="ChEBI" id="CHEBI:64612"/>
        <dbReference type="EC" id="4.1.1.65"/>
    </reaction>
</comment>
<keyword evidence="8 12" id="KW-0594">Phospholipid biosynthesis</keyword>
<accession>A0A1U9K8E0</accession>
<evidence type="ECO:0000313" key="13">
    <source>
        <dbReference type="EMBL" id="AQS56290.1"/>
    </source>
</evidence>
<keyword evidence="6 12" id="KW-0472">Membrane</keyword>
<dbReference type="HAMAP" id="MF_00662">
    <property type="entry name" value="PS_decarb_PSD_B_type1"/>
    <property type="match status" value="1"/>
</dbReference>
<dbReference type="InterPro" id="IPR033178">
    <property type="entry name" value="PSD_type1_pro"/>
</dbReference>
<evidence type="ECO:0000256" key="5">
    <source>
        <dbReference type="ARBA" id="ARBA00023098"/>
    </source>
</evidence>
<feature type="active site" description="Charge relay system; for autoendoproteolytic cleavage activity" evidence="12">
    <location>
        <position position="246"/>
    </location>
</feature>
<comment type="cofactor">
    <cofactor evidence="12">
        <name>pyruvate</name>
        <dbReference type="ChEBI" id="CHEBI:15361"/>
    </cofactor>
    <text evidence="12">Binds 1 pyruvoyl group covalently per subunit.</text>
</comment>
<dbReference type="GO" id="GO:0004609">
    <property type="term" value="F:phosphatidylserine decarboxylase activity"/>
    <property type="evidence" value="ECO:0007669"/>
    <property type="project" value="UniProtKB-UniRule"/>
</dbReference>
<evidence type="ECO:0000256" key="1">
    <source>
        <dbReference type="ARBA" id="ARBA00005189"/>
    </source>
</evidence>
<comment type="pathway">
    <text evidence="12">Phospholipid metabolism; phosphatidylethanolamine biosynthesis; phosphatidylethanolamine from CDP-diacylglycerol: step 2/2.</text>
</comment>
<feature type="site" description="Cleavage (non-hydrolytic); by autocatalysis" evidence="12">
    <location>
        <begin position="245"/>
        <end position="246"/>
    </location>
</feature>
<evidence type="ECO:0000256" key="2">
    <source>
        <dbReference type="ARBA" id="ARBA00022475"/>
    </source>
</evidence>
<dbReference type="RefSeq" id="WP_077720151.1">
    <property type="nucleotide sequence ID" value="NZ_CP019699.1"/>
</dbReference>
<dbReference type="InterPro" id="IPR033177">
    <property type="entry name" value="PSD-B"/>
</dbReference>
<keyword evidence="7 12" id="KW-0865">Zymogen</keyword>
<keyword evidence="11 12" id="KW-0670">Pyruvate</keyword>
<dbReference type="GO" id="GO:0005886">
    <property type="term" value="C:plasma membrane"/>
    <property type="evidence" value="ECO:0007669"/>
    <property type="project" value="UniProtKB-SubCell"/>
</dbReference>
<keyword evidence="9 12" id="KW-0456">Lyase</keyword>
<dbReference type="PANTHER" id="PTHR10067">
    <property type="entry name" value="PHOSPHATIDYLSERINE DECARBOXYLASE"/>
    <property type="match status" value="1"/>
</dbReference>
<dbReference type="STRING" id="1471761.B0W44_11470"/>
<comment type="subcellular location">
    <subcellularLocation>
        <location evidence="12">Cell membrane</location>
        <topology evidence="12">Peripheral membrane protein</topology>
    </subcellularLocation>
</comment>
<dbReference type="GO" id="GO:0006646">
    <property type="term" value="P:phosphatidylethanolamine biosynthetic process"/>
    <property type="evidence" value="ECO:0007669"/>
    <property type="project" value="UniProtKB-UniRule"/>
</dbReference>
<comment type="subunit">
    <text evidence="12">Heterodimer of a large membrane-associated beta subunit and a small pyruvoyl-containing alpha subunit.</text>
</comment>
<evidence type="ECO:0000256" key="3">
    <source>
        <dbReference type="ARBA" id="ARBA00022516"/>
    </source>
</evidence>
<keyword evidence="10 12" id="KW-1208">Phospholipid metabolism</keyword>
<comment type="similarity">
    <text evidence="12">Belongs to the phosphatidylserine decarboxylase family. PSD-B subfamily. Prokaryotic type I sub-subfamily.</text>
</comment>
<dbReference type="KEGG" id="ntr:B0W44_11470"/>
<feature type="active site" description="Charge relay system; for autoendoproteolytic cleavage activity" evidence="12">
    <location>
        <position position="143"/>
    </location>
</feature>
<evidence type="ECO:0000256" key="12">
    <source>
        <dbReference type="HAMAP-Rule" id="MF_00662"/>
    </source>
</evidence>
<evidence type="ECO:0000256" key="10">
    <source>
        <dbReference type="ARBA" id="ARBA00023264"/>
    </source>
</evidence>
<dbReference type="InterPro" id="IPR003817">
    <property type="entry name" value="PS_Dcarbxylase"/>
</dbReference>
<feature type="active site" description="Schiff-base intermediate with substrate; via pyruvic acid; for decarboxylase activity" evidence="12">
    <location>
        <position position="246"/>
    </location>
</feature>
<dbReference type="Pfam" id="PF02666">
    <property type="entry name" value="PS_Dcarbxylase"/>
    <property type="match status" value="1"/>
</dbReference>
<evidence type="ECO:0000256" key="6">
    <source>
        <dbReference type="ARBA" id="ARBA00023136"/>
    </source>
</evidence>
<evidence type="ECO:0000256" key="8">
    <source>
        <dbReference type="ARBA" id="ARBA00023209"/>
    </source>
</evidence>
<evidence type="ECO:0000313" key="14">
    <source>
        <dbReference type="Proteomes" id="UP000188603"/>
    </source>
</evidence>
<evidence type="ECO:0000256" key="9">
    <source>
        <dbReference type="ARBA" id="ARBA00023239"/>
    </source>
</evidence>
<evidence type="ECO:0000256" key="11">
    <source>
        <dbReference type="ARBA" id="ARBA00023317"/>
    </source>
</evidence>
<feature type="modified residue" description="Pyruvic acid (Ser); by autocatalysis" evidence="12">
    <location>
        <position position="246"/>
    </location>
</feature>
<dbReference type="NCBIfam" id="TIGR00163">
    <property type="entry name" value="PS_decarb"/>
    <property type="match status" value="1"/>
</dbReference>
<dbReference type="EC" id="4.1.1.65" evidence="12"/>
<keyword evidence="2 12" id="KW-1003">Cell membrane</keyword>
<dbReference type="AlphaFoldDB" id="A0A1U9K8E0"/>
<dbReference type="PANTHER" id="PTHR10067:SF6">
    <property type="entry name" value="PHOSPHATIDYLSERINE DECARBOXYLASE PROENZYME, MITOCHONDRIAL"/>
    <property type="match status" value="1"/>
</dbReference>
<name>A0A1U9K8E0_9BACL</name>
<dbReference type="EMBL" id="CP019699">
    <property type="protein sequence ID" value="AQS56290.1"/>
    <property type="molecule type" value="Genomic_DNA"/>
</dbReference>
<evidence type="ECO:0000256" key="7">
    <source>
        <dbReference type="ARBA" id="ARBA00023145"/>
    </source>
</evidence>
<organism evidence="13 14">
    <name type="scientific">Novibacillus thermophilus</name>
    <dbReference type="NCBI Taxonomy" id="1471761"/>
    <lineage>
        <taxon>Bacteria</taxon>
        <taxon>Bacillati</taxon>
        <taxon>Bacillota</taxon>
        <taxon>Bacilli</taxon>
        <taxon>Bacillales</taxon>
        <taxon>Thermoactinomycetaceae</taxon>
        <taxon>Novibacillus</taxon>
    </lineage>
</organism>
<sequence length="285" mass="32115">MNDRLWLWVVKGLPKRALSRLFGKVACQGWTRHFIPLYIKRYKIDTSELSKDIAEYAHLTDFFARQLKAQSRQVAPGEDRVTSPVDGTVTGFGKIDGHRLIQAKGRDYTLEELFRGAEEKAAAFLDGQFLTLYLSPADYHRVHAPVSGRVTEMVYQPGTLFPVNGRGIRLVERLFVNNERVTTFLSTHFGEVAIVKVGAMNVGSVKVAYDENVQTNRKRKKGKKRTYEPPVAVRKGEEIGWFEFGSTVILLFPRHTVTFLPDLKPGSSVRMGETIGRVLNCEGGI</sequence>
<comment type="PTM">
    <text evidence="12">Is synthesized initially as an inactive proenzyme. Formation of the active enzyme involves a self-maturation process in which the active site pyruvoyl group is generated from an internal serine residue via an autocatalytic post-translational modification. Two non-identical subunits are generated from the proenzyme in this reaction, and the pyruvate is formed at the N-terminus of the alpha chain, which is derived from the carboxyl end of the proenzyme. The autoendoproteolytic cleavage occurs by a canonical serine protease mechanism, in which the side chain hydroxyl group of the serine supplies its oxygen atom to form the C-terminus of the beta chain, while the remainder of the serine residue undergoes an oxidative deamination to produce ammonia and the pyruvoyl prosthetic group on the alpha chain. During this reaction, the Ser that is part of the protease active site of the proenzyme becomes the pyruvoyl prosthetic group, which constitutes an essential element of the active site of the mature decarboxylase.</text>
</comment>
<dbReference type="Proteomes" id="UP000188603">
    <property type="component" value="Chromosome"/>
</dbReference>
<feature type="chain" id="PRO_5023418719" description="Phosphatidylserine decarboxylase beta chain" evidence="12">
    <location>
        <begin position="1"/>
        <end position="245"/>
    </location>
</feature>
<protein>
    <recommendedName>
        <fullName evidence="12">Phosphatidylserine decarboxylase proenzyme</fullName>
        <ecNumber evidence="12">4.1.1.65</ecNumber>
    </recommendedName>
    <component>
        <recommendedName>
            <fullName evidence="12">Phosphatidylserine decarboxylase alpha chain</fullName>
        </recommendedName>
    </component>
    <component>
        <recommendedName>
            <fullName evidence="12">Phosphatidylserine decarboxylase beta chain</fullName>
        </recommendedName>
    </component>
</protein>
<keyword evidence="3 12" id="KW-0444">Lipid biosynthesis</keyword>
<comment type="function">
    <text evidence="12">Catalyzes the formation of phosphatidylethanolamine (PtdEtn) from phosphatidylserine (PtdSer).</text>
</comment>
<evidence type="ECO:0000256" key="4">
    <source>
        <dbReference type="ARBA" id="ARBA00022793"/>
    </source>
</evidence>
<dbReference type="OrthoDB" id="9802030at2"/>
<reference evidence="13 14" key="1">
    <citation type="journal article" date="2015" name="Int. J. Syst. Evol. Microbiol.">
        <title>Novibacillus thermophilus gen. nov., sp. nov., a Gram-staining-negative and moderately thermophilic member of the family Thermoactinomycetaceae.</title>
        <authorList>
            <person name="Yang G."/>
            <person name="Chen J."/>
            <person name="Zhou S."/>
        </authorList>
    </citation>
    <scope>NUCLEOTIDE SEQUENCE [LARGE SCALE GENOMIC DNA]</scope>
    <source>
        <strain evidence="13 14">SG-1</strain>
    </source>
</reference>
<comment type="pathway">
    <text evidence="1">Lipid metabolism.</text>
</comment>
<gene>
    <name evidence="12" type="primary">psd</name>
    <name evidence="13" type="ORF">B0W44_11470</name>
</gene>
<keyword evidence="4 12" id="KW-0210">Decarboxylase</keyword>
<keyword evidence="5 12" id="KW-0443">Lipid metabolism</keyword>
<keyword evidence="14" id="KW-1185">Reference proteome</keyword>